<organism evidence="1 2">
    <name type="scientific">Elysia crispata</name>
    <name type="common">lettuce slug</name>
    <dbReference type="NCBI Taxonomy" id="231223"/>
    <lineage>
        <taxon>Eukaryota</taxon>
        <taxon>Metazoa</taxon>
        <taxon>Spiralia</taxon>
        <taxon>Lophotrochozoa</taxon>
        <taxon>Mollusca</taxon>
        <taxon>Gastropoda</taxon>
        <taxon>Heterobranchia</taxon>
        <taxon>Euthyneura</taxon>
        <taxon>Panpulmonata</taxon>
        <taxon>Sacoglossa</taxon>
        <taxon>Placobranchoidea</taxon>
        <taxon>Plakobranchidae</taxon>
        <taxon>Elysia</taxon>
    </lineage>
</organism>
<evidence type="ECO:0000313" key="1">
    <source>
        <dbReference type="EMBL" id="KAK3697282.1"/>
    </source>
</evidence>
<accession>A0AAE0XMP4</accession>
<name>A0AAE0XMP4_9GAST</name>
<keyword evidence="2" id="KW-1185">Reference proteome</keyword>
<dbReference type="Proteomes" id="UP001283361">
    <property type="component" value="Unassembled WGS sequence"/>
</dbReference>
<sequence length="110" mass="12414">MNATGQSSELRPRTDDTYINAAVRAGKKYIFFPQTIGEFLPKSDTESFENERYVVESRQKISNSLVSEVTLTVQQKAVKILDRLVGVRELQVLVELKTPISVPQSQSTMH</sequence>
<evidence type="ECO:0000313" key="2">
    <source>
        <dbReference type="Proteomes" id="UP001283361"/>
    </source>
</evidence>
<dbReference type="EMBL" id="JAWDGP010008016">
    <property type="protein sequence ID" value="KAK3697282.1"/>
    <property type="molecule type" value="Genomic_DNA"/>
</dbReference>
<dbReference type="AlphaFoldDB" id="A0AAE0XMP4"/>
<protein>
    <submittedName>
        <fullName evidence="1">Uncharacterized protein</fullName>
    </submittedName>
</protein>
<reference evidence="1" key="1">
    <citation type="journal article" date="2023" name="G3 (Bethesda)">
        <title>A reference genome for the long-term kleptoplast-retaining sea slug Elysia crispata morphotype clarki.</title>
        <authorList>
            <person name="Eastman K.E."/>
            <person name="Pendleton A.L."/>
            <person name="Shaikh M.A."/>
            <person name="Suttiyut T."/>
            <person name="Ogas R."/>
            <person name="Tomko P."/>
            <person name="Gavelis G."/>
            <person name="Widhalm J.R."/>
            <person name="Wisecaver J.H."/>
        </authorList>
    </citation>
    <scope>NUCLEOTIDE SEQUENCE</scope>
    <source>
        <strain evidence="1">ECLA1</strain>
    </source>
</reference>
<comment type="caution">
    <text evidence="1">The sequence shown here is derived from an EMBL/GenBank/DDBJ whole genome shotgun (WGS) entry which is preliminary data.</text>
</comment>
<proteinExistence type="predicted"/>
<gene>
    <name evidence="1" type="ORF">RRG08_065092</name>
</gene>